<name>A0A377C7E6_ECOLX</name>
<proteinExistence type="predicted"/>
<reference evidence="1 2" key="1">
    <citation type="submission" date="2018-06" db="EMBL/GenBank/DDBJ databases">
        <authorList>
            <consortium name="Pathogen Informatics"/>
            <person name="Doyle S."/>
        </authorList>
    </citation>
    <scope>NUCLEOTIDE SEQUENCE [LARGE SCALE GENOMIC DNA]</scope>
    <source>
        <strain evidence="1 2">NCTC10429</strain>
    </source>
</reference>
<protein>
    <submittedName>
        <fullName evidence="1">Uracil transporter</fullName>
    </submittedName>
</protein>
<dbReference type="Proteomes" id="UP000254088">
    <property type="component" value="Unassembled WGS sequence"/>
</dbReference>
<sequence>MVSSVLPVFVFDRIESGLQQSTEPDPDFRDFDHRRQWREGKHRRGGVERYGAGDHRRYRLKFDLQLISVLRPEEVVLDAEDADITDK</sequence>
<evidence type="ECO:0000313" key="1">
    <source>
        <dbReference type="EMBL" id="STL86272.1"/>
    </source>
</evidence>
<dbReference type="EMBL" id="UGEX01000001">
    <property type="protein sequence ID" value="STL86272.1"/>
    <property type="molecule type" value="Genomic_DNA"/>
</dbReference>
<evidence type="ECO:0000313" key="2">
    <source>
        <dbReference type="Proteomes" id="UP000254088"/>
    </source>
</evidence>
<accession>A0A377C7E6</accession>
<dbReference type="AlphaFoldDB" id="A0A377C7E6"/>
<organism evidence="1 2">
    <name type="scientific">Escherichia coli</name>
    <dbReference type="NCBI Taxonomy" id="562"/>
    <lineage>
        <taxon>Bacteria</taxon>
        <taxon>Pseudomonadati</taxon>
        <taxon>Pseudomonadota</taxon>
        <taxon>Gammaproteobacteria</taxon>
        <taxon>Enterobacterales</taxon>
        <taxon>Enterobacteriaceae</taxon>
        <taxon>Escherichia</taxon>
    </lineage>
</organism>
<gene>
    <name evidence="1" type="primary">uraA_3</name>
    <name evidence="1" type="ORF">NCTC10429_02166</name>
</gene>